<dbReference type="InterPro" id="IPR018550">
    <property type="entry name" value="Lipid-A_deacylase-rel"/>
</dbReference>
<organism evidence="2 3">
    <name type="scientific">Zhouia spongiae</name>
    <dbReference type="NCBI Taxonomy" id="2202721"/>
    <lineage>
        <taxon>Bacteria</taxon>
        <taxon>Pseudomonadati</taxon>
        <taxon>Bacteroidota</taxon>
        <taxon>Flavobacteriia</taxon>
        <taxon>Flavobacteriales</taxon>
        <taxon>Flavobacteriaceae</taxon>
        <taxon>Zhouia</taxon>
    </lineage>
</organism>
<dbReference type="EMBL" id="CP094326">
    <property type="protein sequence ID" value="UNY99124.1"/>
    <property type="molecule type" value="Genomic_DNA"/>
</dbReference>
<dbReference type="RefSeq" id="WP_242937524.1">
    <property type="nucleotide sequence ID" value="NZ_CP094326.1"/>
</dbReference>
<protein>
    <submittedName>
        <fullName evidence="2">Acyloxyacyl hydrolase</fullName>
    </submittedName>
</protein>
<accession>A0ABY3YMW7</accession>
<dbReference type="Gene3D" id="2.40.160.20">
    <property type="match status" value="1"/>
</dbReference>
<evidence type="ECO:0000256" key="1">
    <source>
        <dbReference type="SAM" id="SignalP"/>
    </source>
</evidence>
<name>A0ABY3YMW7_9FLAO</name>
<sequence>MLKKAVFIFILFINVVNAQDKEQQSSFVDVNYFTGNIALHNTDIQHLITGHPEGFIIGWNKKTFGGKEWEQRYNYPDYGASYSYQNFKNEYLGQNHALYAHYNFYFLNRNLMMRIGQGLAYTSAPYDNENNFRNVAFGSRILSSTMLMLNYKKERLLGDLGIQAGLSLIHYSNANVKAPNTSVNSVTFNVGVNYKLDKNTPVYADDHLSNKFTERMRVNFVFRAGLNESDQVNSGQFPFYVFSVYADKRLNKKSAVQLGTDIFYSNFLKQYARYRAVASPHWGISEDDDYKRTGLFVGHELFMNKMSLVTQFGYYTYYPIDFEGRLYQRVGLKYYLGNKLFSALTLKTHAAKAEAVEFGLGYRF</sequence>
<evidence type="ECO:0000313" key="3">
    <source>
        <dbReference type="Proteomes" id="UP000829476"/>
    </source>
</evidence>
<gene>
    <name evidence="2" type="ORF">MQE36_01965</name>
</gene>
<dbReference type="Proteomes" id="UP000829476">
    <property type="component" value="Chromosome"/>
</dbReference>
<dbReference type="Pfam" id="PF09411">
    <property type="entry name" value="PagL"/>
    <property type="match status" value="1"/>
</dbReference>
<keyword evidence="2" id="KW-0378">Hydrolase</keyword>
<reference evidence="2 3" key="1">
    <citation type="journal article" date="2018" name="Int. J. Syst. Evol. Microbiol.">
        <title>Zhouia spongiae sp. nov., isolated from a marine sponge.</title>
        <authorList>
            <person name="Zhuang L."/>
            <person name="Lin B."/>
            <person name="Qin F."/>
            <person name="Luo L."/>
        </authorList>
    </citation>
    <scope>NUCLEOTIDE SEQUENCE [LARGE SCALE GENOMIC DNA]</scope>
    <source>
        <strain evidence="2 3">HN-Y44</strain>
    </source>
</reference>
<feature type="chain" id="PRO_5047350631" evidence="1">
    <location>
        <begin position="19"/>
        <end position="364"/>
    </location>
</feature>
<dbReference type="GO" id="GO:0016787">
    <property type="term" value="F:hydrolase activity"/>
    <property type="evidence" value="ECO:0007669"/>
    <property type="project" value="UniProtKB-KW"/>
</dbReference>
<feature type="signal peptide" evidence="1">
    <location>
        <begin position="1"/>
        <end position="18"/>
    </location>
</feature>
<proteinExistence type="predicted"/>
<keyword evidence="3" id="KW-1185">Reference proteome</keyword>
<evidence type="ECO:0000313" key="2">
    <source>
        <dbReference type="EMBL" id="UNY99124.1"/>
    </source>
</evidence>
<keyword evidence="1" id="KW-0732">Signal</keyword>